<proteinExistence type="predicted"/>
<feature type="transmembrane region" description="Helical" evidence="11">
    <location>
        <begin position="164"/>
        <end position="183"/>
    </location>
</feature>
<evidence type="ECO:0000256" key="10">
    <source>
        <dbReference type="SAM" id="MobiDB-lite"/>
    </source>
</evidence>
<feature type="domain" description="Cyclic nucleotide-binding" evidence="12">
    <location>
        <begin position="491"/>
        <end position="598"/>
    </location>
</feature>
<dbReference type="GO" id="GO:0044877">
    <property type="term" value="F:protein-containing complex binding"/>
    <property type="evidence" value="ECO:0007669"/>
    <property type="project" value="TreeGrafter"/>
</dbReference>
<dbReference type="InterPro" id="IPR014710">
    <property type="entry name" value="RmlC-like_jellyroll"/>
</dbReference>
<dbReference type="Proteomes" id="UP001178507">
    <property type="component" value="Unassembled WGS sequence"/>
</dbReference>
<dbReference type="SUPFAM" id="SSF81324">
    <property type="entry name" value="Voltage-gated potassium channels"/>
    <property type="match status" value="1"/>
</dbReference>
<evidence type="ECO:0000256" key="8">
    <source>
        <dbReference type="ARBA" id="ARBA00023303"/>
    </source>
</evidence>
<keyword evidence="5" id="KW-0406">Ion transport</keyword>
<evidence type="ECO:0000259" key="12">
    <source>
        <dbReference type="PROSITE" id="PS50042"/>
    </source>
</evidence>
<dbReference type="Gene3D" id="2.60.120.10">
    <property type="entry name" value="Jelly Rolls"/>
    <property type="match status" value="1"/>
</dbReference>
<reference evidence="13" key="1">
    <citation type="submission" date="2023-08" db="EMBL/GenBank/DDBJ databases">
        <authorList>
            <person name="Chen Y."/>
            <person name="Shah S."/>
            <person name="Dougan E. K."/>
            <person name="Thang M."/>
            <person name="Chan C."/>
        </authorList>
    </citation>
    <scope>NUCLEOTIDE SEQUENCE</scope>
</reference>
<keyword evidence="2" id="KW-0813">Transport</keyword>
<dbReference type="SMART" id="SM00100">
    <property type="entry name" value="cNMP"/>
    <property type="match status" value="1"/>
</dbReference>
<dbReference type="GO" id="GO:0005221">
    <property type="term" value="F:intracellularly cyclic nucleotide-activated monoatomic cation channel activity"/>
    <property type="evidence" value="ECO:0007669"/>
    <property type="project" value="InterPro"/>
</dbReference>
<dbReference type="InterPro" id="IPR018488">
    <property type="entry name" value="cNMP-bd_CS"/>
</dbReference>
<keyword evidence="8" id="KW-0407">Ion channel</keyword>
<accession>A0AA36NBT8</accession>
<feature type="transmembrane region" description="Helical" evidence="11">
    <location>
        <begin position="342"/>
        <end position="364"/>
    </location>
</feature>
<feature type="coiled-coil region" evidence="9">
    <location>
        <begin position="712"/>
        <end position="739"/>
    </location>
</feature>
<gene>
    <name evidence="13" type="ORF">EVOR1521_LOCUS23604</name>
</gene>
<keyword evidence="4 11" id="KW-1133">Transmembrane helix</keyword>
<dbReference type="CDD" id="cd00038">
    <property type="entry name" value="CAP_ED"/>
    <property type="match status" value="1"/>
</dbReference>
<evidence type="ECO:0000256" key="11">
    <source>
        <dbReference type="SAM" id="Phobius"/>
    </source>
</evidence>
<keyword evidence="7" id="KW-1071">Ligand-gated ion channel</keyword>
<dbReference type="AlphaFoldDB" id="A0AA36NBT8"/>
<feature type="transmembrane region" description="Helical" evidence="11">
    <location>
        <begin position="384"/>
        <end position="406"/>
    </location>
</feature>
<evidence type="ECO:0000256" key="9">
    <source>
        <dbReference type="SAM" id="Coils"/>
    </source>
</evidence>
<evidence type="ECO:0000313" key="13">
    <source>
        <dbReference type="EMBL" id="CAJ1400219.1"/>
    </source>
</evidence>
<dbReference type="PANTHER" id="PTHR45638">
    <property type="entry name" value="CYCLIC NUCLEOTIDE-GATED CATION CHANNEL SUBUNIT A"/>
    <property type="match status" value="1"/>
</dbReference>
<feature type="region of interest" description="Disordered" evidence="10">
    <location>
        <begin position="636"/>
        <end position="707"/>
    </location>
</feature>
<comment type="caution">
    <text evidence="13">The sequence shown here is derived from an EMBL/GenBank/DDBJ whole genome shotgun (WGS) entry which is preliminary data.</text>
</comment>
<evidence type="ECO:0000256" key="4">
    <source>
        <dbReference type="ARBA" id="ARBA00022989"/>
    </source>
</evidence>
<keyword evidence="9" id="KW-0175">Coiled coil</keyword>
<dbReference type="PROSITE" id="PS00889">
    <property type="entry name" value="CNMP_BINDING_2"/>
    <property type="match status" value="1"/>
</dbReference>
<evidence type="ECO:0000256" key="3">
    <source>
        <dbReference type="ARBA" id="ARBA00022692"/>
    </source>
</evidence>
<feature type="transmembrane region" description="Helical" evidence="11">
    <location>
        <begin position="245"/>
        <end position="268"/>
    </location>
</feature>
<dbReference type="GO" id="GO:0016020">
    <property type="term" value="C:membrane"/>
    <property type="evidence" value="ECO:0007669"/>
    <property type="project" value="UniProtKB-SubCell"/>
</dbReference>
<name>A0AA36NBT8_9DINO</name>
<organism evidence="13 14">
    <name type="scientific">Effrenium voratum</name>
    <dbReference type="NCBI Taxonomy" id="2562239"/>
    <lineage>
        <taxon>Eukaryota</taxon>
        <taxon>Sar</taxon>
        <taxon>Alveolata</taxon>
        <taxon>Dinophyceae</taxon>
        <taxon>Suessiales</taxon>
        <taxon>Symbiodiniaceae</taxon>
        <taxon>Effrenium</taxon>
    </lineage>
</organism>
<dbReference type="EMBL" id="CAUJNA010003363">
    <property type="protein sequence ID" value="CAJ1400219.1"/>
    <property type="molecule type" value="Genomic_DNA"/>
</dbReference>
<evidence type="ECO:0000256" key="1">
    <source>
        <dbReference type="ARBA" id="ARBA00004141"/>
    </source>
</evidence>
<dbReference type="PANTHER" id="PTHR45638:SF11">
    <property type="entry name" value="CYCLIC NUCLEOTIDE-GATED CATION CHANNEL SUBUNIT A"/>
    <property type="match status" value="1"/>
</dbReference>
<evidence type="ECO:0000256" key="2">
    <source>
        <dbReference type="ARBA" id="ARBA00022448"/>
    </source>
</evidence>
<keyword evidence="3 11" id="KW-0812">Transmembrane</keyword>
<feature type="transmembrane region" description="Helical" evidence="11">
    <location>
        <begin position="301"/>
        <end position="321"/>
    </location>
</feature>
<feature type="compositionally biased region" description="Polar residues" evidence="10">
    <location>
        <begin position="649"/>
        <end position="665"/>
    </location>
</feature>
<dbReference type="InterPro" id="IPR018490">
    <property type="entry name" value="cNMP-bd_dom_sf"/>
</dbReference>
<dbReference type="InterPro" id="IPR000595">
    <property type="entry name" value="cNMP-bd_dom"/>
</dbReference>
<evidence type="ECO:0000313" key="14">
    <source>
        <dbReference type="Proteomes" id="UP001178507"/>
    </source>
</evidence>
<keyword evidence="6 11" id="KW-0472">Membrane</keyword>
<comment type="subcellular location">
    <subcellularLocation>
        <location evidence="1">Membrane</location>
        <topology evidence="1">Multi-pass membrane protein</topology>
    </subcellularLocation>
</comment>
<evidence type="ECO:0000256" key="5">
    <source>
        <dbReference type="ARBA" id="ARBA00023065"/>
    </source>
</evidence>
<evidence type="ECO:0000256" key="7">
    <source>
        <dbReference type="ARBA" id="ARBA00023286"/>
    </source>
</evidence>
<sequence>METKRGSGASQGQVQPGPAAPAPANAKGLAAKRSRESVESNASIVTRKEAVRVVSTEKSEHSEEPPGGLSLLLGLYRFNQRITLHARFIVSSLTGGESRGSKSRWTPGLLERSLYNGEHHDKGSSDILNIQELFHGAETTRDLTVQQHFVCRFHLSTLARRIELVRLLCVVCTCITAPLSFILSGDWNSPELVPGGRLLLGFDCAMDVIFAICLALRFRISFLHPITKKEVTDVLKIRHYYTNSVVWWLQLISAFSYCWLGFGATLLLNNLKLVRVGPLLRAPDALWRMEDKPVVRLGRPVVLLVLGAHWTACLLFTLGGFREELIERAHDYATTFSLGYGISGEVSGGVSLYFMAFVEALYMLTGALDNPLGDGGPRDKDFGSLLMVSIFGPVGCVVVALFISAIMREQQRALALDSKHEENKAFMERALQILEIPPELQQRVLSMHLFQKFEHDVEALNSLFEKKNLSKALENTLLVYLYRETVVCSPYFRNKDPNYIIAVVNVLEDQVFLPGDYVARKGEVATSMYFVSRGDLTILIPDHEDENNVLKAKEIKKMGVGEQFGEIALVKDTVRTAWVRANTYVIVSALPSSSIRHVWVFYPKEREELLRTVEQHAERDRKRKVKQRWEKGLGAATVTPWKIKGGPGSTASFASGTPPSPTAQDSRLKSGKTVKFSGLDQREETESRSESESPKSAQSRAEPESPVFHFGEEVVTRRLQAMENRMDEVLRRQSSLERNVMESLMKIQKNLEKRAGLEEKERQRHWQLPEEKWIQKKVPEEGRRRARRARKSTEGRPCVDLTGLDPAAASDTAMPPQAAPKSFDAAPWAQGSLPVPPPPENDEESLILHLHDPGEPSQ</sequence>
<feature type="compositionally biased region" description="Basic and acidic residues" evidence="10">
    <location>
        <begin position="849"/>
        <end position="858"/>
    </location>
</feature>
<evidence type="ECO:0000256" key="6">
    <source>
        <dbReference type="ARBA" id="ARBA00023136"/>
    </source>
</evidence>
<dbReference type="PROSITE" id="PS50042">
    <property type="entry name" value="CNMP_BINDING_3"/>
    <property type="match status" value="1"/>
</dbReference>
<feature type="region of interest" description="Disordered" evidence="10">
    <location>
        <begin position="777"/>
        <end position="858"/>
    </location>
</feature>
<dbReference type="InterPro" id="IPR050866">
    <property type="entry name" value="CNG_cation_channel"/>
</dbReference>
<keyword evidence="14" id="KW-1185">Reference proteome</keyword>
<feature type="compositionally biased region" description="Basic and acidic residues" evidence="10">
    <location>
        <begin position="680"/>
        <end position="693"/>
    </location>
</feature>
<protein>
    <recommendedName>
        <fullName evidence="12">Cyclic nucleotide-binding domain-containing protein</fullName>
    </recommendedName>
</protein>
<dbReference type="SUPFAM" id="SSF51206">
    <property type="entry name" value="cAMP-binding domain-like"/>
    <property type="match status" value="1"/>
</dbReference>
<dbReference type="Pfam" id="PF00027">
    <property type="entry name" value="cNMP_binding"/>
    <property type="match status" value="1"/>
</dbReference>
<feature type="transmembrane region" description="Helical" evidence="11">
    <location>
        <begin position="198"/>
        <end position="218"/>
    </location>
</feature>
<feature type="region of interest" description="Disordered" evidence="10">
    <location>
        <begin position="1"/>
        <end position="43"/>
    </location>
</feature>
<feature type="compositionally biased region" description="Low complexity" evidence="10">
    <location>
        <begin position="8"/>
        <end position="31"/>
    </location>
</feature>